<dbReference type="Proteomes" id="UP000716004">
    <property type="component" value="Unassembled WGS sequence"/>
</dbReference>
<dbReference type="AlphaFoldDB" id="A0A8J7YUW9"/>
<dbReference type="Pfam" id="PF04951">
    <property type="entry name" value="Peptidase_M55"/>
    <property type="match status" value="1"/>
</dbReference>
<dbReference type="Gene3D" id="3.30.1360.130">
    <property type="entry name" value="Dipeptide transport protein"/>
    <property type="match status" value="1"/>
</dbReference>
<dbReference type="EMBL" id="JAGVSJ010000039">
    <property type="protein sequence ID" value="MBX8632605.1"/>
    <property type="molecule type" value="Genomic_DNA"/>
</dbReference>
<protein>
    <submittedName>
        <fullName evidence="1">M55 family metallopeptidase</fullName>
    </submittedName>
</protein>
<gene>
    <name evidence="1" type="ORF">J9259_08865</name>
    <name evidence="2" type="ORF">KIY12_08500</name>
</gene>
<dbReference type="EMBL" id="JAHEAC010000095">
    <property type="protein sequence ID" value="MBX8644744.1"/>
    <property type="molecule type" value="Genomic_DNA"/>
</dbReference>
<proteinExistence type="predicted"/>
<evidence type="ECO:0000313" key="2">
    <source>
        <dbReference type="EMBL" id="MBX8644744.1"/>
    </source>
</evidence>
<dbReference type="SUPFAM" id="SSF63992">
    <property type="entry name" value="Dipeptide transport protein"/>
    <property type="match status" value="1"/>
</dbReference>
<dbReference type="PIRSF" id="PIRSF015853">
    <property type="entry name" value="Pep_DppA"/>
    <property type="match status" value="1"/>
</dbReference>
<organism evidence="1 3">
    <name type="scientific">Candidatus Sysuiplasma superficiale</name>
    <dbReference type="NCBI Taxonomy" id="2823368"/>
    <lineage>
        <taxon>Archaea</taxon>
        <taxon>Methanobacteriati</taxon>
        <taxon>Thermoplasmatota</taxon>
        <taxon>Thermoplasmata</taxon>
        <taxon>Candidatus Sysuiplasmatales</taxon>
        <taxon>Candidatus Sysuiplasmataceae</taxon>
        <taxon>Candidatus Sysuiplasma</taxon>
    </lineage>
</organism>
<dbReference type="InterPro" id="IPR007035">
    <property type="entry name" value="Peptidase_M55"/>
</dbReference>
<reference evidence="1" key="1">
    <citation type="submission" date="2021-04" db="EMBL/GenBank/DDBJ databases">
        <title>Genomic insights into ecological role and evolution of a novel Thermoplasmata order Candidatus Sysuiplasmatales.</title>
        <authorList>
            <person name="Yuan Y."/>
        </authorList>
    </citation>
    <scope>NUCLEOTIDE SEQUENCE</scope>
    <source>
        <strain evidence="2">TUT19-bin139</strain>
        <strain evidence="1">YP2-bin.285</strain>
    </source>
</reference>
<comment type="caution">
    <text evidence="1">The sequence shown here is derived from an EMBL/GenBank/DDBJ whole genome shotgun (WGS) entry which is preliminary data.</text>
</comment>
<dbReference type="InterPro" id="IPR027476">
    <property type="entry name" value="DppA_N"/>
</dbReference>
<dbReference type="Proteomes" id="UP000750197">
    <property type="component" value="Unassembled WGS sequence"/>
</dbReference>
<sequence>MRVLISVDMEGLPDIFYTGMEGGASDPGYAEGRKTMTLLSSALAEGYHSAGIEDIVIADAHGNMVNLVYSSLPDFVKVVKGGIRQLDMIHGIDRSVDALAMLGFHAAAGTARSSFDHTYDGSTFHRILVNGEPASEFHLCTLVAGEYGVPVILVAGDDKLRAEVERIAPWATYAQLKESSGYWSSTYDSLSDIQSALRAAAKLSIASLAGKGRKRARALVARPPIEFVFEMKRSVYADVGELVPGMKRGDGYTLMYRAGSAAEGYRVMQLLSYSSIGTEKSLTE</sequence>
<name>A0A8J7YUW9_9ARCH</name>
<evidence type="ECO:0000313" key="3">
    <source>
        <dbReference type="Proteomes" id="UP000716004"/>
    </source>
</evidence>
<dbReference type="InterPro" id="IPR036177">
    <property type="entry name" value="Peptidase_M55_sf"/>
</dbReference>
<evidence type="ECO:0000313" key="1">
    <source>
        <dbReference type="EMBL" id="MBX8632605.1"/>
    </source>
</evidence>
<accession>A0A8J7YUW9</accession>
<dbReference type="Gene3D" id="3.40.50.10780">
    <property type="entry name" value="Dipeptide transport protein"/>
    <property type="match status" value="1"/>
</dbReference>